<dbReference type="RefSeq" id="WP_281794839.1">
    <property type="nucleotide sequence ID" value="NZ_BSDR01000001.1"/>
</dbReference>
<protein>
    <submittedName>
        <fullName evidence="3">Universal stress protein UspA</fullName>
    </submittedName>
</protein>
<dbReference type="Pfam" id="PF00582">
    <property type="entry name" value="Usp"/>
    <property type="match status" value="1"/>
</dbReference>
<reference evidence="3" key="1">
    <citation type="submission" date="2022-12" db="EMBL/GenBank/DDBJ databases">
        <title>Reference genome sequencing for broad-spectrum identification of bacterial and archaeal isolates by mass spectrometry.</title>
        <authorList>
            <person name="Sekiguchi Y."/>
            <person name="Tourlousse D.M."/>
        </authorList>
    </citation>
    <scope>NUCLEOTIDE SEQUENCE</scope>
    <source>
        <strain evidence="3">ASRB1</strain>
    </source>
</reference>
<organism evidence="3 4">
    <name type="scientific">Desulforhabdus amnigena</name>
    <dbReference type="NCBI Taxonomy" id="40218"/>
    <lineage>
        <taxon>Bacteria</taxon>
        <taxon>Pseudomonadati</taxon>
        <taxon>Thermodesulfobacteriota</taxon>
        <taxon>Syntrophobacteria</taxon>
        <taxon>Syntrophobacterales</taxon>
        <taxon>Syntrophobacteraceae</taxon>
        <taxon>Desulforhabdus</taxon>
    </lineage>
</organism>
<dbReference type="SUPFAM" id="SSF52402">
    <property type="entry name" value="Adenine nucleotide alpha hydrolases-like"/>
    <property type="match status" value="1"/>
</dbReference>
<keyword evidence="4" id="KW-1185">Reference proteome</keyword>
<evidence type="ECO:0000313" key="3">
    <source>
        <dbReference type="EMBL" id="GLI35212.1"/>
    </source>
</evidence>
<evidence type="ECO:0000313" key="4">
    <source>
        <dbReference type="Proteomes" id="UP001144372"/>
    </source>
</evidence>
<dbReference type="CDD" id="cd00293">
    <property type="entry name" value="USP-like"/>
    <property type="match status" value="1"/>
</dbReference>
<dbReference type="EMBL" id="BSDR01000001">
    <property type="protein sequence ID" value="GLI35212.1"/>
    <property type="molecule type" value="Genomic_DNA"/>
</dbReference>
<dbReference type="AlphaFoldDB" id="A0A9W6FUP9"/>
<proteinExistence type="inferred from homology"/>
<dbReference type="InterPro" id="IPR014729">
    <property type="entry name" value="Rossmann-like_a/b/a_fold"/>
</dbReference>
<feature type="domain" description="UspA" evidence="2">
    <location>
        <begin position="2"/>
        <end position="137"/>
    </location>
</feature>
<gene>
    <name evidence="3" type="ORF">DAMNIGENAA_26450</name>
</gene>
<dbReference type="InterPro" id="IPR006016">
    <property type="entry name" value="UspA"/>
</dbReference>
<dbReference type="Proteomes" id="UP001144372">
    <property type="component" value="Unassembled WGS sequence"/>
</dbReference>
<evidence type="ECO:0000256" key="1">
    <source>
        <dbReference type="ARBA" id="ARBA00008791"/>
    </source>
</evidence>
<dbReference type="InterPro" id="IPR006015">
    <property type="entry name" value="Universal_stress_UspA"/>
</dbReference>
<sequence>MKILVATDGSKQSMKAVHRALKMAEQEGAQVTLITVASYLAADFAELPLDIRERFKAMSMKVLDDAKALFDAKGISAETVLSEGVVAANSILRLAEEGGFDEIILGSTGTTGLVRALIGSTASKVVSHAPCTVTVVR</sequence>
<dbReference type="PANTHER" id="PTHR46268:SF6">
    <property type="entry name" value="UNIVERSAL STRESS PROTEIN UP12"/>
    <property type="match status" value="1"/>
</dbReference>
<dbReference type="Gene3D" id="3.40.50.620">
    <property type="entry name" value="HUPs"/>
    <property type="match status" value="1"/>
</dbReference>
<accession>A0A9W6FUP9</accession>
<evidence type="ECO:0000259" key="2">
    <source>
        <dbReference type="Pfam" id="PF00582"/>
    </source>
</evidence>
<dbReference type="PANTHER" id="PTHR46268">
    <property type="entry name" value="STRESS RESPONSE PROTEIN NHAX"/>
    <property type="match status" value="1"/>
</dbReference>
<comment type="caution">
    <text evidence="3">The sequence shown here is derived from an EMBL/GenBank/DDBJ whole genome shotgun (WGS) entry which is preliminary data.</text>
</comment>
<name>A0A9W6FUP9_9BACT</name>
<dbReference type="PRINTS" id="PR01438">
    <property type="entry name" value="UNVRSLSTRESS"/>
</dbReference>
<comment type="similarity">
    <text evidence="1">Belongs to the universal stress protein A family.</text>
</comment>